<dbReference type="EMBL" id="QOIL01000029">
    <property type="protein sequence ID" value="RCG21870.1"/>
    <property type="molecule type" value="Genomic_DNA"/>
</dbReference>
<dbReference type="AlphaFoldDB" id="A0A367EXH9"/>
<dbReference type="GO" id="GO:0046677">
    <property type="term" value="P:response to antibiotic"/>
    <property type="evidence" value="ECO:0007669"/>
    <property type="project" value="InterPro"/>
</dbReference>
<keyword evidence="3 5" id="KW-0238">DNA-binding</keyword>
<dbReference type="InterPro" id="IPR009057">
    <property type="entry name" value="Homeodomain-like_sf"/>
</dbReference>
<organism evidence="7 8">
    <name type="scientific">Sphaerisporangium album</name>
    <dbReference type="NCBI Taxonomy" id="509200"/>
    <lineage>
        <taxon>Bacteria</taxon>
        <taxon>Bacillati</taxon>
        <taxon>Actinomycetota</taxon>
        <taxon>Actinomycetes</taxon>
        <taxon>Streptosporangiales</taxon>
        <taxon>Streptosporangiaceae</taxon>
        <taxon>Sphaerisporangium</taxon>
    </lineage>
</organism>
<proteinExistence type="predicted"/>
<dbReference type="Proteomes" id="UP000253094">
    <property type="component" value="Unassembled WGS sequence"/>
</dbReference>
<sequence>MKVASETATRAHHLRFTENLLYAVLVRRTCTSYRRSCTPYSCQVAAEKLTRDSVVERALELANEEGVESLTIRRLAGRLGVTPMALYWHFKNKDELVWALAEHLLAGVTADVSPGDPWQKRLRRMVEALVRTMREHPSLPAFLTAVEDKRDVESFKRATEAALDALTTAGFTLSEGYYISSYLLNASIALVKYQPGCPVGMPEAEQAEMLRLRRLHLESMPRDRYPHMVEYGATLGAPPDLDHYFAFGVDLMMEGVEALARCRE</sequence>
<dbReference type="GO" id="GO:0003700">
    <property type="term" value="F:DNA-binding transcription factor activity"/>
    <property type="evidence" value="ECO:0007669"/>
    <property type="project" value="TreeGrafter"/>
</dbReference>
<protein>
    <submittedName>
        <fullName evidence="7">TetR family transcriptional regulator</fullName>
    </submittedName>
</protein>
<evidence type="ECO:0000256" key="5">
    <source>
        <dbReference type="PROSITE-ProRule" id="PRU00335"/>
    </source>
</evidence>
<evidence type="ECO:0000256" key="4">
    <source>
        <dbReference type="ARBA" id="ARBA00023163"/>
    </source>
</evidence>
<keyword evidence="2" id="KW-0805">Transcription regulation</keyword>
<name>A0A367EXH9_9ACTN</name>
<feature type="DNA-binding region" description="H-T-H motif" evidence="5">
    <location>
        <begin position="71"/>
        <end position="90"/>
    </location>
</feature>
<dbReference type="GO" id="GO:0045892">
    <property type="term" value="P:negative regulation of DNA-templated transcription"/>
    <property type="evidence" value="ECO:0007669"/>
    <property type="project" value="InterPro"/>
</dbReference>
<dbReference type="PANTHER" id="PTHR30055">
    <property type="entry name" value="HTH-TYPE TRANSCRIPTIONAL REGULATOR RUTR"/>
    <property type="match status" value="1"/>
</dbReference>
<evidence type="ECO:0000256" key="3">
    <source>
        <dbReference type="ARBA" id="ARBA00023125"/>
    </source>
</evidence>
<dbReference type="PROSITE" id="PS50977">
    <property type="entry name" value="HTH_TETR_2"/>
    <property type="match status" value="1"/>
</dbReference>
<dbReference type="SUPFAM" id="SSF48498">
    <property type="entry name" value="Tetracyclin repressor-like, C-terminal domain"/>
    <property type="match status" value="1"/>
</dbReference>
<evidence type="ECO:0000256" key="2">
    <source>
        <dbReference type="ARBA" id="ARBA00023015"/>
    </source>
</evidence>
<keyword evidence="8" id="KW-1185">Reference proteome</keyword>
<comment type="caution">
    <text evidence="7">The sequence shown here is derived from an EMBL/GenBank/DDBJ whole genome shotgun (WGS) entry which is preliminary data.</text>
</comment>
<dbReference type="InterPro" id="IPR050109">
    <property type="entry name" value="HTH-type_TetR-like_transc_reg"/>
</dbReference>
<dbReference type="PRINTS" id="PR00400">
    <property type="entry name" value="TETREPRESSOR"/>
</dbReference>
<dbReference type="Gene3D" id="1.10.357.10">
    <property type="entry name" value="Tetracycline Repressor, domain 2"/>
    <property type="match status" value="1"/>
</dbReference>
<keyword evidence="4" id="KW-0804">Transcription</keyword>
<feature type="domain" description="HTH tetR-type" evidence="6">
    <location>
        <begin position="48"/>
        <end position="108"/>
    </location>
</feature>
<dbReference type="Pfam" id="PF00440">
    <property type="entry name" value="TetR_N"/>
    <property type="match status" value="1"/>
</dbReference>
<dbReference type="InterPro" id="IPR003012">
    <property type="entry name" value="Tet_transcr_reg_TetR"/>
</dbReference>
<dbReference type="SUPFAM" id="SSF46689">
    <property type="entry name" value="Homeodomain-like"/>
    <property type="match status" value="1"/>
</dbReference>
<dbReference type="PANTHER" id="PTHR30055:SF151">
    <property type="entry name" value="TRANSCRIPTIONAL REGULATORY PROTEIN"/>
    <property type="match status" value="1"/>
</dbReference>
<evidence type="ECO:0000256" key="1">
    <source>
        <dbReference type="ARBA" id="ARBA00022491"/>
    </source>
</evidence>
<dbReference type="InterPro" id="IPR001647">
    <property type="entry name" value="HTH_TetR"/>
</dbReference>
<dbReference type="OrthoDB" id="329481at2"/>
<accession>A0A367EXH9</accession>
<dbReference type="InterPro" id="IPR036271">
    <property type="entry name" value="Tet_transcr_reg_TetR-rel_C_sf"/>
</dbReference>
<evidence type="ECO:0000313" key="8">
    <source>
        <dbReference type="Proteomes" id="UP000253094"/>
    </source>
</evidence>
<evidence type="ECO:0000259" key="6">
    <source>
        <dbReference type="PROSITE" id="PS50977"/>
    </source>
</evidence>
<dbReference type="InterPro" id="IPR004111">
    <property type="entry name" value="Repressor_TetR_C"/>
</dbReference>
<keyword evidence="1" id="KW-0678">Repressor</keyword>
<dbReference type="GO" id="GO:0000976">
    <property type="term" value="F:transcription cis-regulatory region binding"/>
    <property type="evidence" value="ECO:0007669"/>
    <property type="project" value="TreeGrafter"/>
</dbReference>
<evidence type="ECO:0000313" key="7">
    <source>
        <dbReference type="EMBL" id="RCG21870.1"/>
    </source>
</evidence>
<gene>
    <name evidence="7" type="ORF">DQ384_35940</name>
</gene>
<dbReference type="Pfam" id="PF02909">
    <property type="entry name" value="TetR_C_1"/>
    <property type="match status" value="1"/>
</dbReference>
<reference evidence="7 8" key="1">
    <citation type="submission" date="2018-06" db="EMBL/GenBank/DDBJ databases">
        <title>Sphaerisporangium craniellae sp. nov., isolated from a marine sponge in the South China Sea.</title>
        <authorList>
            <person name="Li L."/>
        </authorList>
    </citation>
    <scope>NUCLEOTIDE SEQUENCE [LARGE SCALE GENOMIC DNA]</scope>
    <source>
        <strain evidence="7 8">CCTCC AA 208026</strain>
    </source>
</reference>
<dbReference type="PRINTS" id="PR00455">
    <property type="entry name" value="HTHTETR"/>
</dbReference>